<dbReference type="Proteomes" id="UP000286077">
    <property type="component" value="Unassembled WGS sequence"/>
</dbReference>
<organism evidence="11 22">
    <name type="scientific">Segatella copri</name>
    <dbReference type="NCBI Taxonomy" id="165179"/>
    <lineage>
        <taxon>Bacteria</taxon>
        <taxon>Pseudomonadati</taxon>
        <taxon>Bacteroidota</taxon>
        <taxon>Bacteroidia</taxon>
        <taxon>Bacteroidales</taxon>
        <taxon>Prevotellaceae</taxon>
        <taxon>Segatella</taxon>
    </lineage>
</organism>
<keyword evidence="4 6" id="KW-1133">Transmembrane helix</keyword>
<feature type="transmembrane region" description="Helical" evidence="6">
    <location>
        <begin position="184"/>
        <end position="202"/>
    </location>
</feature>
<evidence type="ECO:0000256" key="3">
    <source>
        <dbReference type="ARBA" id="ARBA00022692"/>
    </source>
</evidence>
<dbReference type="InterPro" id="IPR037185">
    <property type="entry name" value="EmrE-like"/>
</dbReference>
<evidence type="ECO:0000313" key="19">
    <source>
        <dbReference type="Proteomes" id="UP000286077"/>
    </source>
</evidence>
<reference evidence="8" key="2">
    <citation type="submission" date="2021-12" db="EMBL/GenBank/DDBJ databases">
        <authorList>
            <person name="Lv X."/>
        </authorList>
    </citation>
    <scope>NUCLEOTIDE SEQUENCE</scope>
    <source>
        <strain evidence="8">HF2106</strain>
    </source>
</reference>
<dbReference type="EMBL" id="JANDWN010000016">
    <property type="protein sequence ID" value="MCP9599758.1"/>
    <property type="molecule type" value="Genomic_DNA"/>
</dbReference>
<feature type="transmembrane region" description="Helical" evidence="6">
    <location>
        <begin position="214"/>
        <end position="234"/>
    </location>
</feature>
<comment type="caution">
    <text evidence="11">The sequence shown here is derived from an EMBL/GenBank/DDBJ whole genome shotgun (WGS) entry which is preliminary data.</text>
</comment>
<evidence type="ECO:0000313" key="16">
    <source>
        <dbReference type="EMBL" id="RHK12974.1"/>
    </source>
</evidence>
<reference evidence="9" key="3">
    <citation type="submission" date="2022-07" db="EMBL/GenBank/DDBJ databases">
        <title>Prevotella copri.</title>
        <authorList>
            <person name="Yang C."/>
        </authorList>
    </citation>
    <scope>NUCLEOTIDE SEQUENCE</scope>
    <source>
        <strain evidence="10">HF1476</strain>
        <strain evidence="9">HF88</strain>
    </source>
</reference>
<feature type="transmembrane region" description="Helical" evidence="6">
    <location>
        <begin position="95"/>
        <end position="117"/>
    </location>
</feature>
<dbReference type="EMBL" id="QSAQ01000014">
    <property type="protein sequence ID" value="RGW68470.1"/>
    <property type="molecule type" value="Genomic_DNA"/>
</dbReference>
<comment type="similarity">
    <text evidence="2">Belongs to the EamA transporter family.</text>
</comment>
<evidence type="ECO:0000313" key="14">
    <source>
        <dbReference type="EMBL" id="RGW68470.1"/>
    </source>
</evidence>
<dbReference type="Gene3D" id="1.10.3730.20">
    <property type="match status" value="1"/>
</dbReference>
<sequence>MTSSNKVKGFAAGIVAAVCYGTNPLGTLELYGDGFNSSSVLIYRYLLAVLMFAVVMLFRKESFKVKWGHLIRLGVLGCMFSLSSATLYVSFHYMAAGIASTILFVYPIMTAILMTVFFHEKVTWSTSLAILLAVSGVGLLYQGDGNDKLSTAGFALVMCSSLLYALYIISINQWKNPGMSNIKFTFYILVFGLITMLIYSFIAGEPIQMLQTPKQWLCAAQLALLPTVLSLFFMTISINLIGSTPAAIMGALEPVTAVIIGVCVFGESFSLQLAIGILAILAGVTIIIARKKG</sequence>
<dbReference type="EMBL" id="JAJTVO010000001">
    <property type="protein sequence ID" value="MCE4120653.1"/>
    <property type="molecule type" value="Genomic_DNA"/>
</dbReference>
<evidence type="ECO:0000313" key="11">
    <source>
        <dbReference type="EMBL" id="MCW4094014.1"/>
    </source>
</evidence>
<dbReference type="Proteomes" id="UP000283785">
    <property type="component" value="Unassembled WGS sequence"/>
</dbReference>
<dbReference type="PANTHER" id="PTHR32322:SF2">
    <property type="entry name" value="EAMA DOMAIN-CONTAINING PROTEIN"/>
    <property type="match status" value="1"/>
</dbReference>
<feature type="transmembrane region" description="Helical" evidence="6">
    <location>
        <begin position="70"/>
        <end position="89"/>
    </location>
</feature>
<dbReference type="Proteomes" id="UP000286501">
    <property type="component" value="Unassembled WGS sequence"/>
</dbReference>
<protein>
    <submittedName>
        <fullName evidence="11">EamA family transporter</fullName>
    </submittedName>
    <submittedName>
        <fullName evidence="12">EamA/RhaT family transporter</fullName>
    </submittedName>
</protein>
<evidence type="ECO:0000256" key="5">
    <source>
        <dbReference type="ARBA" id="ARBA00023136"/>
    </source>
</evidence>
<keyword evidence="3 6" id="KW-0812">Transmembrane</keyword>
<dbReference type="Proteomes" id="UP001209074">
    <property type="component" value="Unassembled WGS sequence"/>
</dbReference>
<evidence type="ECO:0000313" key="12">
    <source>
        <dbReference type="EMBL" id="RGS19719.1"/>
    </source>
</evidence>
<dbReference type="EMBL" id="JANDXR010000001">
    <property type="protein sequence ID" value="MCP9500092.1"/>
    <property type="molecule type" value="Genomic_DNA"/>
</dbReference>
<feature type="transmembrane region" description="Helical" evidence="6">
    <location>
        <begin position="153"/>
        <end position="172"/>
    </location>
</feature>
<reference evidence="11" key="4">
    <citation type="submission" date="2022-11" db="EMBL/GenBank/DDBJ databases">
        <title>Genomic repertoires linked with pathogenic potency of arthritogenic Prevotella copri isolated from the gut of rheumatoid arthritis patients.</title>
        <authorList>
            <person name="Nii T."/>
            <person name="Maeda Y."/>
            <person name="Motooka D."/>
            <person name="Naito M."/>
            <person name="Matsumoto Y."/>
            <person name="Ogawa T."/>
            <person name="Oguro-Igashira E."/>
            <person name="Kishikawa T."/>
            <person name="Yamashita M."/>
            <person name="Koizumi S."/>
            <person name="Kurakawa T."/>
            <person name="Okumura R."/>
            <person name="Kayama H."/>
            <person name="Murakami M."/>
            <person name="Sakaguchi T."/>
            <person name="Das B."/>
            <person name="Nakamura S."/>
            <person name="Okada Y."/>
            <person name="Kumanogoh A."/>
            <person name="Takeda K."/>
        </authorList>
    </citation>
    <scope>NUCLEOTIDE SEQUENCE</scope>
    <source>
        <strain evidence="11">N016-13</strain>
    </source>
</reference>
<evidence type="ECO:0000313" key="17">
    <source>
        <dbReference type="Proteomes" id="UP000283785"/>
    </source>
</evidence>
<evidence type="ECO:0000313" key="15">
    <source>
        <dbReference type="EMBL" id="RHG69157.1"/>
    </source>
</evidence>
<feature type="domain" description="EamA" evidence="7">
    <location>
        <begin position="8"/>
        <end position="141"/>
    </location>
</feature>
<dbReference type="Proteomes" id="UP000286211">
    <property type="component" value="Unassembled WGS sequence"/>
</dbReference>
<dbReference type="SUPFAM" id="SSF103481">
    <property type="entry name" value="Multidrug resistance efflux transporter EmrE"/>
    <property type="match status" value="2"/>
</dbReference>
<feature type="transmembrane region" description="Helical" evidence="6">
    <location>
        <begin position="124"/>
        <end position="141"/>
    </location>
</feature>
<evidence type="ECO:0000256" key="4">
    <source>
        <dbReference type="ARBA" id="ARBA00022989"/>
    </source>
</evidence>
<dbReference type="Proteomes" id="UP001204486">
    <property type="component" value="Unassembled WGS sequence"/>
</dbReference>
<proteinExistence type="inferred from homology"/>
<feature type="transmembrane region" description="Helical" evidence="6">
    <location>
        <begin position="271"/>
        <end position="289"/>
    </location>
</feature>
<evidence type="ECO:0000313" key="13">
    <source>
        <dbReference type="EMBL" id="RGW42285.1"/>
    </source>
</evidence>
<dbReference type="EMBL" id="JAPDUS010000019">
    <property type="protein sequence ID" value="MCW4094014.1"/>
    <property type="molecule type" value="Genomic_DNA"/>
</dbReference>
<dbReference type="Proteomes" id="UP001206014">
    <property type="component" value="Unassembled WGS sequence"/>
</dbReference>
<dbReference type="PANTHER" id="PTHR32322">
    <property type="entry name" value="INNER MEMBRANE TRANSPORTER"/>
    <property type="match status" value="1"/>
</dbReference>
<dbReference type="Proteomes" id="UP000283872">
    <property type="component" value="Unassembled WGS sequence"/>
</dbReference>
<dbReference type="Pfam" id="PF00892">
    <property type="entry name" value="EamA"/>
    <property type="match status" value="2"/>
</dbReference>
<accession>A0A3E5ECL3</accession>
<evidence type="ECO:0000313" key="21">
    <source>
        <dbReference type="Proteomes" id="UP000286501"/>
    </source>
</evidence>
<evidence type="ECO:0000259" key="7">
    <source>
        <dbReference type="Pfam" id="PF00892"/>
    </source>
</evidence>
<evidence type="ECO:0000313" key="8">
    <source>
        <dbReference type="EMBL" id="MCE4120653.1"/>
    </source>
</evidence>
<dbReference type="EMBL" id="QRVA01000001">
    <property type="protein sequence ID" value="RGS19719.1"/>
    <property type="molecule type" value="Genomic_DNA"/>
</dbReference>
<evidence type="ECO:0000313" key="22">
    <source>
        <dbReference type="Proteomes" id="UP001209074"/>
    </source>
</evidence>
<name>A0A3E5ECL3_9BACT</name>
<dbReference type="AlphaFoldDB" id="A0A3E5ECL3"/>
<evidence type="ECO:0000313" key="10">
    <source>
        <dbReference type="EMBL" id="MCP9599758.1"/>
    </source>
</evidence>
<evidence type="ECO:0000256" key="1">
    <source>
        <dbReference type="ARBA" id="ARBA00004141"/>
    </source>
</evidence>
<evidence type="ECO:0000256" key="6">
    <source>
        <dbReference type="SAM" id="Phobius"/>
    </source>
</evidence>
<feature type="transmembrane region" description="Helical" evidence="6">
    <location>
        <begin position="246"/>
        <end position="265"/>
    </location>
</feature>
<keyword evidence="5 6" id="KW-0472">Membrane</keyword>
<evidence type="ECO:0000313" key="9">
    <source>
        <dbReference type="EMBL" id="MCP9500092.1"/>
    </source>
</evidence>
<evidence type="ECO:0000313" key="18">
    <source>
        <dbReference type="Proteomes" id="UP000283872"/>
    </source>
</evidence>
<dbReference type="GO" id="GO:0016020">
    <property type="term" value="C:membrane"/>
    <property type="evidence" value="ECO:0007669"/>
    <property type="project" value="UniProtKB-SubCell"/>
</dbReference>
<feature type="transmembrane region" description="Helical" evidence="6">
    <location>
        <begin position="40"/>
        <end position="58"/>
    </location>
</feature>
<dbReference type="Proteomes" id="UP001200307">
    <property type="component" value="Unassembled WGS sequence"/>
</dbReference>
<dbReference type="InterPro" id="IPR050638">
    <property type="entry name" value="AA-Vitamin_Transporters"/>
</dbReference>
<dbReference type="EMBL" id="QRIN01000003">
    <property type="protein sequence ID" value="RHG69157.1"/>
    <property type="molecule type" value="Genomic_DNA"/>
</dbReference>
<reference evidence="17 18" key="1">
    <citation type="submission" date="2018-08" db="EMBL/GenBank/DDBJ databases">
        <title>A genome reference for cultivated species of the human gut microbiota.</title>
        <authorList>
            <person name="Zou Y."/>
            <person name="Xue W."/>
            <person name="Luo G."/>
        </authorList>
    </citation>
    <scope>NUCLEOTIDE SEQUENCE [LARGE SCALE GENOMIC DNA]</scope>
    <source>
        <strain evidence="14 19">AF11-14</strain>
        <strain evidence="13 17">AF12-50</strain>
        <strain evidence="12 18">AF24-12</strain>
        <strain evidence="16 20">AF46-2NS</strain>
        <strain evidence="15 21">AM22-1</strain>
    </source>
</reference>
<feature type="domain" description="EamA" evidence="7">
    <location>
        <begin position="153"/>
        <end position="288"/>
    </location>
</feature>
<dbReference type="EMBL" id="QSAG01000018">
    <property type="protein sequence ID" value="RGW42285.1"/>
    <property type="molecule type" value="Genomic_DNA"/>
</dbReference>
<evidence type="ECO:0000313" key="20">
    <source>
        <dbReference type="Proteomes" id="UP000286211"/>
    </source>
</evidence>
<evidence type="ECO:0000256" key="2">
    <source>
        <dbReference type="ARBA" id="ARBA00007362"/>
    </source>
</evidence>
<dbReference type="InterPro" id="IPR000620">
    <property type="entry name" value="EamA_dom"/>
</dbReference>
<comment type="subcellular location">
    <subcellularLocation>
        <location evidence="1">Membrane</location>
        <topology evidence="1">Multi-pass membrane protein</topology>
    </subcellularLocation>
</comment>
<dbReference type="RefSeq" id="WP_117586009.1">
    <property type="nucleotide sequence ID" value="NZ_JAJTTD010000001.1"/>
</dbReference>
<gene>
    <name evidence="16" type="ORF">DW079_00550</name>
    <name evidence="15" type="ORF">DW250_01150</name>
    <name evidence="14" type="ORF">DWV60_06895</name>
    <name evidence="13" type="ORF">DWV76_10100</name>
    <name evidence="12" type="ORF">DWY11_00365</name>
    <name evidence="8" type="ORF">LYY06_00045</name>
    <name evidence="10" type="ORF">NNC55_07290</name>
    <name evidence="9" type="ORF">NND11_00775</name>
    <name evidence="11" type="ORF">ONT05_10725</name>
</gene>
<dbReference type="EMBL" id="QRNB01000002">
    <property type="protein sequence ID" value="RHK12974.1"/>
    <property type="molecule type" value="Genomic_DNA"/>
</dbReference>